<dbReference type="Gene3D" id="3.40.640.10">
    <property type="entry name" value="Type I PLP-dependent aspartate aminotransferase-like (Major domain)"/>
    <property type="match status" value="1"/>
</dbReference>
<keyword evidence="3" id="KW-0210">Decarboxylase</keyword>
<gene>
    <name evidence="8" type="ordered locus">BC1002_5907</name>
</gene>
<keyword evidence="4 6" id="KW-0663">Pyridoxal phosphate</keyword>
<dbReference type="GO" id="GO:0016831">
    <property type="term" value="F:carboxy-lyase activity"/>
    <property type="evidence" value="ECO:0007669"/>
    <property type="project" value="UniProtKB-KW"/>
</dbReference>
<name>D5WKP1_PARAM</name>
<evidence type="ECO:0000256" key="5">
    <source>
        <dbReference type="ARBA" id="ARBA00023239"/>
    </source>
</evidence>
<dbReference type="Proteomes" id="UP000002190">
    <property type="component" value="Chromosome 3"/>
</dbReference>
<evidence type="ECO:0000256" key="2">
    <source>
        <dbReference type="ARBA" id="ARBA00009533"/>
    </source>
</evidence>
<feature type="modified residue" description="N6-(pyridoxal phosphate)lysine" evidence="6">
    <location>
        <position position="298"/>
    </location>
</feature>
<dbReference type="Gene3D" id="3.90.1150.10">
    <property type="entry name" value="Aspartate Aminotransferase, domain 1"/>
    <property type="match status" value="1"/>
</dbReference>
<comment type="cofactor">
    <cofactor evidence="1 6 7">
        <name>pyridoxal 5'-phosphate</name>
        <dbReference type="ChEBI" id="CHEBI:597326"/>
    </cofactor>
</comment>
<dbReference type="PANTHER" id="PTHR11999:SF70">
    <property type="entry name" value="MIP05841P"/>
    <property type="match status" value="1"/>
</dbReference>
<dbReference type="KEGG" id="bge:BC1002_5907"/>
<dbReference type="InterPro" id="IPR002129">
    <property type="entry name" value="PyrdxlP-dep_de-COase"/>
</dbReference>
<evidence type="ECO:0000313" key="8">
    <source>
        <dbReference type="EMBL" id="ADG19787.1"/>
    </source>
</evidence>
<dbReference type="STRING" id="640511.BC1002_5907"/>
<dbReference type="HOGENOM" id="CLU_011856_0_4_4"/>
<dbReference type="InterPro" id="IPR010977">
    <property type="entry name" value="Aromatic_deC"/>
</dbReference>
<reference evidence="9" key="1">
    <citation type="submission" date="2010-04" db="EMBL/GenBank/DDBJ databases">
        <title>Complete sequence of chromosome 3 of Burkholderia sp. CCGE1002.</title>
        <authorList>
            <consortium name="US DOE Joint Genome Institute"/>
            <person name="Lucas S."/>
            <person name="Copeland A."/>
            <person name="Lapidus A."/>
            <person name="Cheng J.-F."/>
            <person name="Bruce D."/>
            <person name="Goodwin L."/>
            <person name="Pitluck S."/>
            <person name="Chertkov O."/>
            <person name="Detter J.C."/>
            <person name="Han C."/>
            <person name="Tapia R."/>
            <person name="Land M."/>
            <person name="Hauser L."/>
            <person name="Kyrpides N."/>
            <person name="Ovchinnikova G."/>
            <person name="Martinez-Romero E."/>
            <person name="Hernandez M.A.R."/>
            <person name="Tiedje J.M."/>
            <person name="Woyke T."/>
        </authorList>
    </citation>
    <scope>NUCLEOTIDE SEQUENCE [LARGE SCALE GENOMIC DNA]</scope>
    <source>
        <strain evidence="9">CCGE1002</strain>
    </source>
</reference>
<dbReference type="GeneID" id="301097031"/>
<evidence type="ECO:0000256" key="6">
    <source>
        <dbReference type="PIRSR" id="PIRSR602129-50"/>
    </source>
</evidence>
<dbReference type="SUPFAM" id="SSF53383">
    <property type="entry name" value="PLP-dependent transferases"/>
    <property type="match status" value="1"/>
</dbReference>
<dbReference type="Pfam" id="PF00282">
    <property type="entry name" value="Pyridoxal_deC"/>
    <property type="match status" value="1"/>
</dbReference>
<dbReference type="GO" id="GO:0030170">
    <property type="term" value="F:pyridoxal phosphate binding"/>
    <property type="evidence" value="ECO:0007669"/>
    <property type="project" value="InterPro"/>
</dbReference>
<organism evidence="8 9">
    <name type="scientific">Paraburkholderia atlantica</name>
    <dbReference type="NCBI Taxonomy" id="2654982"/>
    <lineage>
        <taxon>Bacteria</taxon>
        <taxon>Pseudomonadati</taxon>
        <taxon>Pseudomonadota</taxon>
        <taxon>Betaproteobacteria</taxon>
        <taxon>Burkholderiales</taxon>
        <taxon>Burkholderiaceae</taxon>
        <taxon>Paraburkholderia</taxon>
    </lineage>
</organism>
<dbReference type="EMBL" id="CP002015">
    <property type="protein sequence ID" value="ADG19787.1"/>
    <property type="molecule type" value="Genomic_DNA"/>
</dbReference>
<keyword evidence="8" id="KW-0808">Transferase</keyword>
<evidence type="ECO:0000256" key="3">
    <source>
        <dbReference type="ARBA" id="ARBA00022793"/>
    </source>
</evidence>
<dbReference type="InterPro" id="IPR015422">
    <property type="entry name" value="PyrdxlP-dep_Trfase_small"/>
</dbReference>
<dbReference type="InterPro" id="IPR015421">
    <property type="entry name" value="PyrdxlP-dep_Trfase_major"/>
</dbReference>
<dbReference type="PANTHER" id="PTHR11999">
    <property type="entry name" value="GROUP II PYRIDOXAL-5-PHOSPHATE DECARBOXYLASE"/>
    <property type="match status" value="1"/>
</dbReference>
<evidence type="ECO:0000256" key="1">
    <source>
        <dbReference type="ARBA" id="ARBA00001933"/>
    </source>
</evidence>
<keyword evidence="8" id="KW-0032">Aminotransferase</keyword>
<protein>
    <submittedName>
        <fullName evidence="8">Aminotransferase class V</fullName>
    </submittedName>
</protein>
<evidence type="ECO:0000313" key="9">
    <source>
        <dbReference type="Proteomes" id="UP000002190"/>
    </source>
</evidence>
<reference evidence="8 9" key="2">
    <citation type="journal article" date="2012" name="J. Bacteriol.">
        <title>Genome Sequences of Burkholderia sp. Strains CCGE1002 and H160, Isolated from Legume Nodules in Mexico and Brazil.</title>
        <authorList>
            <person name="Ormeno-Orrillo E."/>
            <person name="Rogel M.A."/>
            <person name="Chueire L.M."/>
            <person name="Tiedje J.M."/>
            <person name="Martinez-Romero E."/>
            <person name="Hungria M."/>
        </authorList>
    </citation>
    <scope>NUCLEOTIDE SEQUENCE [LARGE SCALE GENOMIC DNA]</scope>
    <source>
        <strain evidence="8 9">CCGE1002</strain>
    </source>
</reference>
<dbReference type="InterPro" id="IPR015424">
    <property type="entry name" value="PyrdxlP-dep_Trfase"/>
</dbReference>
<accession>D5WKP1</accession>
<dbReference type="RefSeq" id="WP_013093577.1">
    <property type="nucleotide sequence ID" value="NC_014119.1"/>
</dbReference>
<sequence>MKLDESAKAAGLAPTAELLQDAGQRALAYVQSVHDRPVNVSTQALQGLNAFRHSLPDAGLDAREVLRRLDEAGSPATVATTGGRYFGLVIGGALPATIAANWLTTAWDQNACFRWTSPIAATLEDVTLRWIGDLFGLPDDIGGAFVTGASMANFAALAAARHALLSRLGWDVEAKGLYGAPELRVVVSKETHVTVSKALSMLGLGRERVIVVPTDHHGRMRVSELPKLDEQTIVCIQAGNVNTGDFDPAREICRLARKAGAWVHVDGAFGLWALANRQFDTLTDGFAEADSWATDGHKWLNVPYDNGIVLVRRAATLRAAMSLNAAYLAEGDATEREPSHYTPESSRRARGVDIWAALLNLGRDGVAALVERTCHYAGMFAQGLEASGYEILNHVALNQVLVSFGTAEMTRAVITRLQTEGICWCGGTVWQGRVAMRISVSSWATTDADVQTSLRAMIRAAEACAP</sequence>
<dbReference type="eggNOG" id="COG0076">
    <property type="taxonomic scope" value="Bacteria"/>
</dbReference>
<evidence type="ECO:0000256" key="7">
    <source>
        <dbReference type="RuleBase" id="RU000382"/>
    </source>
</evidence>
<dbReference type="AlphaFoldDB" id="D5WKP1"/>
<proteinExistence type="inferred from homology"/>
<comment type="similarity">
    <text evidence="2 7">Belongs to the group II decarboxylase family.</text>
</comment>
<evidence type="ECO:0000256" key="4">
    <source>
        <dbReference type="ARBA" id="ARBA00022898"/>
    </source>
</evidence>
<keyword evidence="5 7" id="KW-0456">Lyase</keyword>
<dbReference type="GO" id="GO:0008483">
    <property type="term" value="F:transaminase activity"/>
    <property type="evidence" value="ECO:0007669"/>
    <property type="project" value="UniProtKB-KW"/>
</dbReference>
<dbReference type="GO" id="GO:0019752">
    <property type="term" value="P:carboxylic acid metabolic process"/>
    <property type="evidence" value="ECO:0007669"/>
    <property type="project" value="InterPro"/>
</dbReference>